<keyword evidence="2" id="KW-1185">Reference proteome</keyword>
<dbReference type="InterPro" id="IPR018289">
    <property type="entry name" value="MULE_transposase_dom"/>
</dbReference>
<evidence type="ECO:0000259" key="1">
    <source>
        <dbReference type="Pfam" id="PF10551"/>
    </source>
</evidence>
<name>A0A915DRT5_9BILA</name>
<evidence type="ECO:0000313" key="3">
    <source>
        <dbReference type="WBParaSite" id="jg22850"/>
    </source>
</evidence>
<proteinExistence type="predicted"/>
<feature type="domain" description="MULE transposase" evidence="1">
    <location>
        <begin position="59"/>
        <end position="158"/>
    </location>
</feature>
<protein>
    <submittedName>
        <fullName evidence="3">MULE transposase domain-containing protein</fullName>
    </submittedName>
</protein>
<dbReference type="Proteomes" id="UP000887574">
    <property type="component" value="Unplaced"/>
</dbReference>
<dbReference type="Pfam" id="PF10551">
    <property type="entry name" value="MULE"/>
    <property type="match status" value="1"/>
</dbReference>
<evidence type="ECO:0000313" key="2">
    <source>
        <dbReference type="Proteomes" id="UP000887574"/>
    </source>
</evidence>
<organism evidence="2 3">
    <name type="scientific">Ditylenchus dipsaci</name>
    <dbReference type="NCBI Taxonomy" id="166011"/>
    <lineage>
        <taxon>Eukaryota</taxon>
        <taxon>Metazoa</taxon>
        <taxon>Ecdysozoa</taxon>
        <taxon>Nematoda</taxon>
        <taxon>Chromadorea</taxon>
        <taxon>Rhabditida</taxon>
        <taxon>Tylenchina</taxon>
        <taxon>Tylenchomorpha</taxon>
        <taxon>Sphaerularioidea</taxon>
        <taxon>Anguinidae</taxon>
        <taxon>Anguininae</taxon>
        <taxon>Ditylenchus</taxon>
    </lineage>
</organism>
<dbReference type="AlphaFoldDB" id="A0A915DRT5"/>
<accession>A0A915DRT5</accession>
<dbReference type="WBParaSite" id="jg22850">
    <property type="protein sequence ID" value="jg22850"/>
    <property type="gene ID" value="jg22850"/>
</dbReference>
<reference evidence="3" key="1">
    <citation type="submission" date="2022-11" db="UniProtKB">
        <authorList>
            <consortium name="WormBaseParasite"/>
        </authorList>
    </citation>
    <scope>IDENTIFICATION</scope>
</reference>
<sequence length="344" mass="39709">MGDFRAFLKGHPNGATDPVRLMLETPWDRMVVYDSGPGEDRTIAFSTRAMMEKIARAKVIASDGTFDTAPDGWAQLYVIHFQEGDELLPGMVALMTRKTSEAYRGLLFGLERWIRDNLALEWQPEKFLTDFEVAMDAIILEVFGAGTVHKGCYFHMTQAQQKKLRSLNLGPYYNKDVRFSEWVNKWKVLAVIPSLHIEELVEYLLDRQHPDHQWLAIFPEQAALETFTNYLINTWTGRREDVGELGSGPSRRCKFYVFTGELEQEVKGACQAEWIQLLRRPRFRSDGTRKNRPLSVDEPVRKKKRSYLQKKKMEAAIATFNPARLYHSLNYVAETSRVDHLRSG</sequence>